<keyword evidence="1" id="KW-0812">Transmembrane</keyword>
<name>A0A1B0AB59_GLOPL</name>
<keyword evidence="1" id="KW-1133">Transmembrane helix</keyword>
<dbReference type="VEuPathDB" id="VectorBase:GPAI039931"/>
<accession>A0A1B0AB59</accession>
<proteinExistence type="predicted"/>
<protein>
    <submittedName>
        <fullName evidence="2">Uncharacterized protein</fullName>
    </submittedName>
</protein>
<reference evidence="3" key="1">
    <citation type="submission" date="2014-03" db="EMBL/GenBank/DDBJ databases">
        <authorList>
            <person name="Aksoy S."/>
            <person name="Warren W."/>
            <person name="Wilson R.K."/>
        </authorList>
    </citation>
    <scope>NUCLEOTIDE SEQUENCE [LARGE SCALE GENOMIC DNA]</scope>
    <source>
        <strain evidence="3">IAEA</strain>
    </source>
</reference>
<feature type="transmembrane region" description="Helical" evidence="1">
    <location>
        <begin position="12"/>
        <end position="32"/>
    </location>
</feature>
<evidence type="ECO:0000313" key="3">
    <source>
        <dbReference type="Proteomes" id="UP000092445"/>
    </source>
</evidence>
<organism evidence="2 3">
    <name type="scientific">Glossina pallidipes</name>
    <name type="common">Tsetse fly</name>
    <dbReference type="NCBI Taxonomy" id="7398"/>
    <lineage>
        <taxon>Eukaryota</taxon>
        <taxon>Metazoa</taxon>
        <taxon>Ecdysozoa</taxon>
        <taxon>Arthropoda</taxon>
        <taxon>Hexapoda</taxon>
        <taxon>Insecta</taxon>
        <taxon>Pterygota</taxon>
        <taxon>Neoptera</taxon>
        <taxon>Endopterygota</taxon>
        <taxon>Diptera</taxon>
        <taxon>Brachycera</taxon>
        <taxon>Muscomorpha</taxon>
        <taxon>Hippoboscoidea</taxon>
        <taxon>Glossinidae</taxon>
        <taxon>Glossina</taxon>
    </lineage>
</organism>
<sequence length="148" mass="17130">MFKKKTKKQKFFNFRSILTANGGALVLLFRLYHRNLLVLYLEDGRFLFYEAVVGIDCCVCLLGDLFFRAHTAHCTAFVHTNTRYYLLNTFSMAIATTTKSQICFQFVFNQSSNDANYCYTDRHPVLSKSVEIFNLCMSNYCNEAATYP</sequence>
<dbReference type="Proteomes" id="UP000092445">
    <property type="component" value="Unassembled WGS sequence"/>
</dbReference>
<feature type="transmembrane region" description="Helical" evidence="1">
    <location>
        <begin position="47"/>
        <end position="67"/>
    </location>
</feature>
<evidence type="ECO:0000313" key="2">
    <source>
        <dbReference type="EnsemblMetazoa" id="GPAI039931-PA"/>
    </source>
</evidence>
<dbReference type="EnsemblMetazoa" id="GPAI039931-RA">
    <property type="protein sequence ID" value="GPAI039931-PA"/>
    <property type="gene ID" value="GPAI039931"/>
</dbReference>
<evidence type="ECO:0000256" key="1">
    <source>
        <dbReference type="SAM" id="Phobius"/>
    </source>
</evidence>
<dbReference type="AlphaFoldDB" id="A0A1B0AB59"/>
<keyword evidence="1" id="KW-0472">Membrane</keyword>
<reference evidence="2" key="2">
    <citation type="submission" date="2020-05" db="UniProtKB">
        <authorList>
            <consortium name="EnsemblMetazoa"/>
        </authorList>
    </citation>
    <scope>IDENTIFICATION</scope>
    <source>
        <strain evidence="2">IAEA</strain>
    </source>
</reference>
<keyword evidence="3" id="KW-1185">Reference proteome</keyword>